<reference evidence="1 2" key="1">
    <citation type="submission" date="2020-08" db="EMBL/GenBank/DDBJ databases">
        <title>Sequencing the genomes of 1000 actinobacteria strains.</title>
        <authorList>
            <person name="Klenk H.-P."/>
        </authorList>
    </citation>
    <scope>NUCLEOTIDE SEQUENCE [LARGE SCALE GENOMIC DNA]</scope>
    <source>
        <strain evidence="1 2">DSM 23040</strain>
    </source>
</reference>
<gene>
    <name evidence="1" type="ORF">FHX50_001811</name>
</gene>
<dbReference type="EMBL" id="JACHWP010000006">
    <property type="protein sequence ID" value="MBB3023514.1"/>
    <property type="molecule type" value="Genomic_DNA"/>
</dbReference>
<proteinExistence type="predicted"/>
<keyword evidence="2" id="KW-1185">Reference proteome</keyword>
<evidence type="ECO:0008006" key="3">
    <source>
        <dbReference type="Google" id="ProtNLM"/>
    </source>
</evidence>
<dbReference type="Proteomes" id="UP000568050">
    <property type="component" value="Unassembled WGS sequence"/>
</dbReference>
<name>A0A839QT77_9MICO</name>
<evidence type="ECO:0000313" key="1">
    <source>
        <dbReference type="EMBL" id="MBB3023514.1"/>
    </source>
</evidence>
<dbReference type="AlphaFoldDB" id="A0A839QT77"/>
<comment type="caution">
    <text evidence="1">The sequence shown here is derived from an EMBL/GenBank/DDBJ whole genome shotgun (WGS) entry which is preliminary data.</text>
</comment>
<sequence length="106" mass="11474">MNDRAAIDDRAAPGGGVRYRARPFGFDIDPGGEEAWVGIFPSGPYTHVNAAALLLLMTLEEAEEALTADEVADRMRRDMPDMPSHAAEQLRTVLEEFAADGLVDTA</sequence>
<evidence type="ECO:0000313" key="2">
    <source>
        <dbReference type="Proteomes" id="UP000568050"/>
    </source>
</evidence>
<dbReference type="RefSeq" id="WP_183376756.1">
    <property type="nucleotide sequence ID" value="NZ_CBCSFZ010000011.1"/>
</dbReference>
<organism evidence="1 2">
    <name type="scientific">Helcobacillus massiliensis</name>
    <dbReference type="NCBI Taxonomy" id="521392"/>
    <lineage>
        <taxon>Bacteria</taxon>
        <taxon>Bacillati</taxon>
        <taxon>Actinomycetota</taxon>
        <taxon>Actinomycetes</taxon>
        <taxon>Micrococcales</taxon>
        <taxon>Dermabacteraceae</taxon>
        <taxon>Helcobacillus</taxon>
    </lineage>
</organism>
<protein>
    <recommendedName>
        <fullName evidence="3">PqqD family peptide modification chaperone</fullName>
    </recommendedName>
</protein>
<accession>A0A839QT77</accession>